<dbReference type="EMBL" id="CM039436">
    <property type="protein sequence ID" value="KAI4314879.1"/>
    <property type="molecule type" value="Genomic_DNA"/>
</dbReference>
<protein>
    <submittedName>
        <fullName evidence="1">Uncharacterized protein</fullName>
    </submittedName>
</protein>
<reference evidence="1 2" key="1">
    <citation type="journal article" date="2022" name="DNA Res.">
        <title>Chromosomal-level genome assembly of the orchid tree Bauhinia variegata (Leguminosae; Cercidoideae) supports the allotetraploid origin hypothesis of Bauhinia.</title>
        <authorList>
            <person name="Zhong Y."/>
            <person name="Chen Y."/>
            <person name="Zheng D."/>
            <person name="Pang J."/>
            <person name="Liu Y."/>
            <person name="Luo S."/>
            <person name="Meng S."/>
            <person name="Qian L."/>
            <person name="Wei D."/>
            <person name="Dai S."/>
            <person name="Zhou R."/>
        </authorList>
    </citation>
    <scope>NUCLEOTIDE SEQUENCE [LARGE SCALE GENOMIC DNA]</scope>
    <source>
        <strain evidence="1">BV-YZ2020</strain>
    </source>
</reference>
<gene>
    <name evidence="1" type="ORF">L6164_027744</name>
</gene>
<organism evidence="1 2">
    <name type="scientific">Bauhinia variegata</name>
    <name type="common">Purple orchid tree</name>
    <name type="synonym">Phanera variegata</name>
    <dbReference type="NCBI Taxonomy" id="167791"/>
    <lineage>
        <taxon>Eukaryota</taxon>
        <taxon>Viridiplantae</taxon>
        <taxon>Streptophyta</taxon>
        <taxon>Embryophyta</taxon>
        <taxon>Tracheophyta</taxon>
        <taxon>Spermatophyta</taxon>
        <taxon>Magnoliopsida</taxon>
        <taxon>eudicotyledons</taxon>
        <taxon>Gunneridae</taxon>
        <taxon>Pentapetalae</taxon>
        <taxon>rosids</taxon>
        <taxon>fabids</taxon>
        <taxon>Fabales</taxon>
        <taxon>Fabaceae</taxon>
        <taxon>Cercidoideae</taxon>
        <taxon>Cercideae</taxon>
        <taxon>Bauhiniinae</taxon>
        <taxon>Bauhinia</taxon>
    </lineage>
</organism>
<keyword evidence="2" id="KW-1185">Reference proteome</keyword>
<sequence length="489" mass="53706">MLITKPHAALLASPGMGHLIPIVELGKRLLTHHGFDVTIFVVTTDSFTTRSQILQQTSNVSSLNVVILPPVDVSGKLGPNPTLDVRILLTMAESLPLLRSAILSLKVVPTVLIIDLFGIFALHMARDLGMLSYVFITSNAWFTATTIYAPVIDKEMEDRHVNDHEPLFIPGCKPVQYEDTLEPFVLRGQPMYEGFISAGKDIISADGILMNTWHDLEPTTTKALRDTELLGWISKGPVYAVGPLVRTVTPRSGTEHGHRLKVEDVLRWLDEQPTESVIYVSFGSGGTLSAEQMTELAWALELSQQRFIWVVRPPNEGAEGTFFEVANGGDETPDYLPEEFLTRTHEVGLVVPMWAPQAEILAHPSTGGFITHCGWNSTLESISNGVPMIAWPLYAEQNMNAALLAEELGVAVRANGREGVMGREQILKLVRRIMGEKDGKAMREKVKELKRSAVKALSKVGSSYNSLCQVTKDLEIHLQEKSGGATLAG</sequence>
<proteinExistence type="predicted"/>
<evidence type="ECO:0000313" key="2">
    <source>
        <dbReference type="Proteomes" id="UP000828941"/>
    </source>
</evidence>
<comment type="caution">
    <text evidence="1">The sequence shown here is derived from an EMBL/GenBank/DDBJ whole genome shotgun (WGS) entry which is preliminary data.</text>
</comment>
<dbReference type="Proteomes" id="UP000828941">
    <property type="component" value="Chromosome 11"/>
</dbReference>
<accession>A0ACB9LV94</accession>
<name>A0ACB9LV94_BAUVA</name>
<evidence type="ECO:0000313" key="1">
    <source>
        <dbReference type="EMBL" id="KAI4314879.1"/>
    </source>
</evidence>